<protein>
    <submittedName>
        <fullName evidence="2">VOC family protein</fullName>
    </submittedName>
</protein>
<dbReference type="InterPro" id="IPR037523">
    <property type="entry name" value="VOC_core"/>
</dbReference>
<dbReference type="InterPro" id="IPR004360">
    <property type="entry name" value="Glyas_Fos-R_dOase_dom"/>
</dbReference>
<dbReference type="PANTHER" id="PTHR36503">
    <property type="entry name" value="BLR2520 PROTEIN"/>
    <property type="match status" value="1"/>
</dbReference>
<dbReference type="InterPro" id="IPR029068">
    <property type="entry name" value="Glyas_Bleomycin-R_OHBP_Dase"/>
</dbReference>
<dbReference type="Proteomes" id="UP001597115">
    <property type="component" value="Unassembled WGS sequence"/>
</dbReference>
<keyword evidence="3" id="KW-1185">Reference proteome</keyword>
<evidence type="ECO:0000259" key="1">
    <source>
        <dbReference type="PROSITE" id="PS51819"/>
    </source>
</evidence>
<dbReference type="PROSITE" id="PS51819">
    <property type="entry name" value="VOC"/>
    <property type="match status" value="1"/>
</dbReference>
<dbReference type="RefSeq" id="WP_380885778.1">
    <property type="nucleotide sequence ID" value="NZ_JBHUDY010000001.1"/>
</dbReference>
<reference evidence="3" key="1">
    <citation type="journal article" date="2019" name="Int. J. Syst. Evol. Microbiol.">
        <title>The Global Catalogue of Microorganisms (GCM) 10K type strain sequencing project: providing services to taxonomists for standard genome sequencing and annotation.</title>
        <authorList>
            <consortium name="The Broad Institute Genomics Platform"/>
            <consortium name="The Broad Institute Genome Sequencing Center for Infectious Disease"/>
            <person name="Wu L."/>
            <person name="Ma J."/>
        </authorList>
    </citation>
    <scope>NUCLEOTIDE SEQUENCE [LARGE SCALE GENOMIC DNA]</scope>
    <source>
        <strain evidence="3">CGMCC 1.16275</strain>
    </source>
</reference>
<sequence>MAKSIFVNLPVTDLDRSVRFYEAIGCTRDARFSNEKAAAMKWSDTVSFMLLTHEFYATFTPKQIIDAKTTSGALIALSFDSRADVDAVSEAAIAARGRELHGPEDEGFMYSRAFEDPDGHGFGPFWMDVDAALAGMADAREPAAA</sequence>
<gene>
    <name evidence="2" type="ORF">ACFSCW_00455</name>
</gene>
<name>A0ABW4HZL6_9SPHN</name>
<feature type="domain" description="VOC" evidence="1">
    <location>
        <begin position="3"/>
        <end position="127"/>
    </location>
</feature>
<dbReference type="PANTHER" id="PTHR36503:SF2">
    <property type="entry name" value="BLR2408 PROTEIN"/>
    <property type="match status" value="1"/>
</dbReference>
<evidence type="ECO:0000313" key="2">
    <source>
        <dbReference type="EMBL" id="MFD1610264.1"/>
    </source>
</evidence>
<proteinExistence type="predicted"/>
<dbReference type="EMBL" id="JBHUDY010000001">
    <property type="protein sequence ID" value="MFD1610264.1"/>
    <property type="molecule type" value="Genomic_DNA"/>
</dbReference>
<dbReference type="Gene3D" id="3.10.180.10">
    <property type="entry name" value="2,3-Dihydroxybiphenyl 1,2-Dioxygenase, domain 1"/>
    <property type="match status" value="1"/>
</dbReference>
<accession>A0ABW4HZL6</accession>
<comment type="caution">
    <text evidence="2">The sequence shown here is derived from an EMBL/GenBank/DDBJ whole genome shotgun (WGS) entry which is preliminary data.</text>
</comment>
<organism evidence="2 3">
    <name type="scientific">Sphingomonas tabacisoli</name>
    <dbReference type="NCBI Taxonomy" id="2249466"/>
    <lineage>
        <taxon>Bacteria</taxon>
        <taxon>Pseudomonadati</taxon>
        <taxon>Pseudomonadota</taxon>
        <taxon>Alphaproteobacteria</taxon>
        <taxon>Sphingomonadales</taxon>
        <taxon>Sphingomonadaceae</taxon>
        <taxon>Sphingomonas</taxon>
    </lineage>
</organism>
<evidence type="ECO:0000313" key="3">
    <source>
        <dbReference type="Proteomes" id="UP001597115"/>
    </source>
</evidence>
<dbReference type="Pfam" id="PF00903">
    <property type="entry name" value="Glyoxalase"/>
    <property type="match status" value="1"/>
</dbReference>
<dbReference type="SUPFAM" id="SSF54593">
    <property type="entry name" value="Glyoxalase/Bleomycin resistance protein/Dihydroxybiphenyl dioxygenase"/>
    <property type="match status" value="1"/>
</dbReference>